<evidence type="ECO:0000256" key="9">
    <source>
        <dbReference type="SAM" id="Coils"/>
    </source>
</evidence>
<dbReference type="InterPro" id="IPR009316">
    <property type="entry name" value="COG2"/>
</dbReference>
<dbReference type="Pfam" id="PF06148">
    <property type="entry name" value="COG2_N"/>
    <property type="match status" value="1"/>
</dbReference>
<evidence type="ECO:0000313" key="13">
    <source>
        <dbReference type="Proteomes" id="UP001271007"/>
    </source>
</evidence>
<keyword evidence="6" id="KW-0333">Golgi apparatus</keyword>
<evidence type="ECO:0000259" key="11">
    <source>
        <dbReference type="Pfam" id="PF06148"/>
    </source>
</evidence>
<comment type="similarity">
    <text evidence="2">Belongs to the COG2 family.</text>
</comment>
<feature type="domain" description="Conserved oligomeric Golgi complex subunit 2 N-terminal" evidence="11">
    <location>
        <begin position="46"/>
        <end position="118"/>
    </location>
</feature>
<dbReference type="GO" id="GO:0015031">
    <property type="term" value="P:protein transport"/>
    <property type="evidence" value="ECO:0007669"/>
    <property type="project" value="UniProtKB-KW"/>
</dbReference>
<gene>
    <name evidence="12" type="ORF">LTR09_007728</name>
</gene>
<feature type="coiled-coil region" evidence="9">
    <location>
        <begin position="128"/>
        <end position="155"/>
    </location>
</feature>
<evidence type="ECO:0000256" key="3">
    <source>
        <dbReference type="ARBA" id="ARBA00020977"/>
    </source>
</evidence>
<feature type="compositionally biased region" description="Acidic residues" evidence="10">
    <location>
        <begin position="183"/>
        <end position="199"/>
    </location>
</feature>
<evidence type="ECO:0000256" key="2">
    <source>
        <dbReference type="ARBA" id="ARBA00007603"/>
    </source>
</evidence>
<evidence type="ECO:0000256" key="6">
    <source>
        <dbReference type="ARBA" id="ARBA00023034"/>
    </source>
</evidence>
<evidence type="ECO:0000313" key="12">
    <source>
        <dbReference type="EMBL" id="KAK3050979.1"/>
    </source>
</evidence>
<dbReference type="PANTHER" id="PTHR12961">
    <property type="entry name" value="CONSERVED OLIGOMERIC GOLGI COMPLEX COMPONENT 2"/>
    <property type="match status" value="1"/>
</dbReference>
<evidence type="ECO:0000256" key="8">
    <source>
        <dbReference type="ARBA" id="ARBA00031344"/>
    </source>
</evidence>
<feature type="compositionally biased region" description="Acidic residues" evidence="10">
    <location>
        <begin position="29"/>
        <end position="38"/>
    </location>
</feature>
<keyword evidence="5" id="KW-0653">Protein transport</keyword>
<protein>
    <recommendedName>
        <fullName evidence="3">Conserved oligomeric Golgi complex subunit 2</fullName>
    </recommendedName>
    <alternativeName>
        <fullName evidence="8">Component of oligomeric Golgi complex 2</fullName>
    </alternativeName>
</protein>
<comment type="caution">
    <text evidence="12">The sequence shown here is derived from an EMBL/GenBank/DDBJ whole genome shotgun (WGS) entry which is preliminary data.</text>
</comment>
<proteinExistence type="inferred from homology"/>
<dbReference type="PANTHER" id="PTHR12961:SF0">
    <property type="entry name" value="CONSERVED OLIGOMERIC GOLGI COMPLEX SUBUNIT 2"/>
    <property type="match status" value="1"/>
</dbReference>
<keyword evidence="9" id="KW-0175">Coiled coil</keyword>
<dbReference type="AlphaFoldDB" id="A0AAJ0DJ89"/>
<reference evidence="12" key="1">
    <citation type="submission" date="2023-04" db="EMBL/GenBank/DDBJ databases">
        <title>Black Yeasts Isolated from many extreme environments.</title>
        <authorList>
            <person name="Coleine C."/>
            <person name="Stajich J.E."/>
            <person name="Selbmann L."/>
        </authorList>
    </citation>
    <scope>NUCLEOTIDE SEQUENCE</scope>
    <source>
        <strain evidence="12">CCFEE 5312</strain>
    </source>
</reference>
<dbReference type="GO" id="GO:0017119">
    <property type="term" value="C:Golgi transport complex"/>
    <property type="evidence" value="ECO:0007669"/>
    <property type="project" value="TreeGrafter"/>
</dbReference>
<name>A0AAJ0DJ89_9PEZI</name>
<feature type="region of interest" description="Disordered" evidence="10">
    <location>
        <begin position="1"/>
        <end position="50"/>
    </location>
</feature>
<accession>A0AAJ0DJ89</accession>
<dbReference type="GO" id="GO:0000139">
    <property type="term" value="C:Golgi membrane"/>
    <property type="evidence" value="ECO:0007669"/>
    <property type="project" value="UniProtKB-SubCell"/>
</dbReference>
<evidence type="ECO:0000256" key="10">
    <source>
        <dbReference type="SAM" id="MobiDB-lite"/>
    </source>
</evidence>
<feature type="compositionally biased region" description="Low complexity" evidence="10">
    <location>
        <begin position="8"/>
        <end position="19"/>
    </location>
</feature>
<feature type="region of interest" description="Disordered" evidence="10">
    <location>
        <begin position="180"/>
        <end position="201"/>
    </location>
</feature>
<dbReference type="EMBL" id="JAWDJX010000028">
    <property type="protein sequence ID" value="KAK3050979.1"/>
    <property type="molecule type" value="Genomic_DNA"/>
</dbReference>
<comment type="subcellular location">
    <subcellularLocation>
        <location evidence="1">Golgi apparatus membrane</location>
        <topology evidence="1">Peripheral membrane protein</topology>
    </subcellularLocation>
</comment>
<evidence type="ECO:0000256" key="1">
    <source>
        <dbReference type="ARBA" id="ARBA00004395"/>
    </source>
</evidence>
<keyword evidence="7" id="KW-0472">Membrane</keyword>
<keyword evidence="4" id="KW-0813">Transport</keyword>
<dbReference type="GO" id="GO:0007030">
    <property type="term" value="P:Golgi organization"/>
    <property type="evidence" value="ECO:0007669"/>
    <property type="project" value="InterPro"/>
</dbReference>
<feature type="coiled-coil region" evidence="9">
    <location>
        <begin position="61"/>
        <end position="88"/>
    </location>
</feature>
<dbReference type="GO" id="GO:0006891">
    <property type="term" value="P:intra-Golgi vesicle-mediated transport"/>
    <property type="evidence" value="ECO:0007669"/>
    <property type="project" value="TreeGrafter"/>
</dbReference>
<keyword evidence="13" id="KW-1185">Reference proteome</keyword>
<dbReference type="Proteomes" id="UP001271007">
    <property type="component" value="Unassembled WGS sequence"/>
</dbReference>
<evidence type="ECO:0000256" key="4">
    <source>
        <dbReference type="ARBA" id="ARBA00022448"/>
    </source>
</evidence>
<dbReference type="InterPro" id="IPR024602">
    <property type="entry name" value="COG_su2_N"/>
</dbReference>
<organism evidence="12 13">
    <name type="scientific">Extremus antarcticus</name>
    <dbReference type="NCBI Taxonomy" id="702011"/>
    <lineage>
        <taxon>Eukaryota</taxon>
        <taxon>Fungi</taxon>
        <taxon>Dikarya</taxon>
        <taxon>Ascomycota</taxon>
        <taxon>Pezizomycotina</taxon>
        <taxon>Dothideomycetes</taxon>
        <taxon>Dothideomycetidae</taxon>
        <taxon>Mycosphaerellales</taxon>
        <taxon>Extremaceae</taxon>
        <taxon>Extremus</taxon>
    </lineage>
</organism>
<evidence type="ECO:0000256" key="5">
    <source>
        <dbReference type="ARBA" id="ARBA00022927"/>
    </source>
</evidence>
<evidence type="ECO:0000256" key="7">
    <source>
        <dbReference type="ARBA" id="ARBA00023136"/>
    </source>
</evidence>
<sequence length="296" mass="33044">MSSTFHLPSSTSQSPSSTPAISHQSPIYSDEDYDDEDNLPYPTELPRSDFLASDFDPATYLSTLRNRHQTLEDLRSDLRRRSQLLNKELLDLLNGNYEEFLSLGANLNGGEEKVEGVRVGLLGFKREIEGIKNVVAERQNEIRRLLEEKSEFRRDVVLGRALLEVDASIGELEDGLGIRVGEGDEQNGDEGEDEVEENGDVTVGYGTTAPIGRLRRQTRQYLLLARAIDRVGPEHPFVVAQRSRVHEVRKTLLLDLASALRQVKRERATDAVLAVVAMYSELGAERDSIRVLKGAG</sequence>